<feature type="transmembrane region" description="Helical" evidence="2">
    <location>
        <begin position="6"/>
        <end position="25"/>
    </location>
</feature>
<dbReference type="AlphaFoldDB" id="A0A150KHN6"/>
<evidence type="ECO:0000256" key="1">
    <source>
        <dbReference type="SAM" id="MobiDB-lite"/>
    </source>
</evidence>
<dbReference type="Pfam" id="PF09682">
    <property type="entry name" value="Phage_holin_6_1"/>
    <property type="match status" value="1"/>
</dbReference>
<comment type="caution">
    <text evidence="3">The sequence shown here is derived from an EMBL/GenBank/DDBJ whole genome shotgun (WGS) entry which is preliminary data.</text>
</comment>
<evidence type="ECO:0000313" key="4">
    <source>
        <dbReference type="Proteomes" id="UP000075304"/>
    </source>
</evidence>
<feature type="region of interest" description="Disordered" evidence="1">
    <location>
        <begin position="109"/>
        <end position="135"/>
    </location>
</feature>
<dbReference type="Proteomes" id="UP000075304">
    <property type="component" value="Unassembled WGS sequence"/>
</dbReference>
<dbReference type="InterPro" id="IPR010026">
    <property type="entry name" value="Phage_holin_LL-H"/>
</dbReference>
<protein>
    <submittedName>
        <fullName evidence="3">Uncharacterized protein</fullName>
    </submittedName>
</protein>
<sequence>MLHTIIQAVYAIILAGIPAVLAYAGRYAKKFLQSKHLETIAARAVKYAEQLLPAAGEGNAKYRAASQYLAKKAYQLFKINLEPDDIQALIEAAVADLNKEMAAFADAPAKEAVEDEEPAEEETTSTEEPASGIVIADNGSITATNVVAQEVKKVGDMTLEELKAALANN</sequence>
<feature type="compositionally biased region" description="Acidic residues" evidence="1">
    <location>
        <begin position="113"/>
        <end position="125"/>
    </location>
</feature>
<organism evidence="3 4">
    <name type="scientific">Heyndrickxia coagulans</name>
    <name type="common">Weizmannia coagulans</name>
    <dbReference type="NCBI Taxonomy" id="1398"/>
    <lineage>
        <taxon>Bacteria</taxon>
        <taxon>Bacillati</taxon>
        <taxon>Bacillota</taxon>
        <taxon>Bacilli</taxon>
        <taxon>Bacillales</taxon>
        <taxon>Bacillaceae</taxon>
        <taxon>Heyndrickxia</taxon>
    </lineage>
</organism>
<reference evidence="3 4" key="1">
    <citation type="submission" date="2016-01" db="EMBL/GenBank/DDBJ databases">
        <title>Genome Sequences of Twelve Sporeforming Bacillus Species Isolated from Foods.</title>
        <authorList>
            <person name="Berendsen E.M."/>
            <person name="Wells-Bennik M.H."/>
            <person name="Krawcyk A.O."/>
            <person name="De Jong A."/>
            <person name="Holsappel S."/>
            <person name="Eijlander R.T."/>
            <person name="Kuipers O.P."/>
        </authorList>
    </citation>
    <scope>NUCLEOTIDE SEQUENCE [LARGE SCALE GENOMIC DNA]</scope>
    <source>
        <strain evidence="3 4">B4099</strain>
    </source>
</reference>
<evidence type="ECO:0000313" key="3">
    <source>
        <dbReference type="EMBL" id="KYC72283.1"/>
    </source>
</evidence>
<name>A0A150KHN6_HEYCO</name>
<dbReference type="PATRIC" id="fig|1398.25.peg.1491"/>
<accession>A0A150KHN6</accession>
<keyword evidence="2" id="KW-0812">Transmembrane</keyword>
<keyword evidence="2" id="KW-1133">Transmembrane helix</keyword>
<dbReference type="EMBL" id="LQYI01000021">
    <property type="protein sequence ID" value="KYC72283.1"/>
    <property type="molecule type" value="Genomic_DNA"/>
</dbReference>
<evidence type="ECO:0000256" key="2">
    <source>
        <dbReference type="SAM" id="Phobius"/>
    </source>
</evidence>
<proteinExistence type="predicted"/>
<gene>
    <name evidence="3" type="ORF">B4099_3645</name>
</gene>
<dbReference type="RefSeq" id="WP_061574361.1">
    <property type="nucleotide sequence ID" value="NZ_LQYI01000021.1"/>
</dbReference>
<keyword evidence="2" id="KW-0472">Membrane</keyword>